<dbReference type="GO" id="GO:0016788">
    <property type="term" value="F:hydrolase activity, acting on ester bonds"/>
    <property type="evidence" value="ECO:0007669"/>
    <property type="project" value="InterPro"/>
</dbReference>
<accession>A0A060AFF3</accession>
<dbReference type="GeneID" id="19685795"/>
<keyword evidence="3" id="KW-1185">Reference proteome</keyword>
<dbReference type="OrthoDB" id="21336at10239"/>
<dbReference type="KEGG" id="vg:19685795"/>
<organism evidence="2 3">
    <name type="scientific">Staphylococcus phage 6ec</name>
    <dbReference type="NCBI Taxonomy" id="1500386"/>
    <lineage>
        <taxon>Viruses</taxon>
        <taxon>Duplodnaviria</taxon>
        <taxon>Heunggongvirae</taxon>
        <taxon>Uroviricota</taxon>
        <taxon>Caudoviricetes</taxon>
        <taxon>Sextaecvirus</taxon>
        <taxon>Sextaecvirus sextaec</taxon>
    </lineage>
</organism>
<dbReference type="RefSeq" id="YP_009042558.1">
    <property type="nucleotide sequence ID" value="NC_024355.1"/>
</dbReference>
<dbReference type="Pfam" id="PF07463">
    <property type="entry name" value="NUMOD4"/>
    <property type="match status" value="1"/>
</dbReference>
<protein>
    <submittedName>
        <fullName evidence="2">HNH endonuclease</fullName>
    </submittedName>
</protein>
<dbReference type="Gene3D" id="3.90.75.20">
    <property type="match status" value="1"/>
</dbReference>
<reference evidence="2 3" key="1">
    <citation type="journal article" date="2014" name="Genome Announc.">
        <title>Complete Genome Sequence of a Staphylococcus epidermidis Bacteriophage Isolated from the Anterior Nares of Humans.</title>
        <authorList>
            <person name="Aswani V.H."/>
            <person name="Tremblay D.M."/>
            <person name="Moineau S."/>
            <person name="Shukla S.K."/>
        </authorList>
    </citation>
    <scope>NUCLEOTIDE SEQUENCE [LARGE SCALE GENOMIC DNA]</scope>
</reference>
<evidence type="ECO:0000259" key="1">
    <source>
        <dbReference type="SMART" id="SM00507"/>
    </source>
</evidence>
<gene>
    <name evidence="2" type="ORF">PHAGE6E_53</name>
</gene>
<dbReference type="Gene3D" id="1.10.10.10">
    <property type="entry name" value="Winged helix-like DNA-binding domain superfamily/Winged helix DNA-binding domain"/>
    <property type="match status" value="1"/>
</dbReference>
<evidence type="ECO:0000313" key="3">
    <source>
        <dbReference type="Proteomes" id="UP000026999"/>
    </source>
</evidence>
<dbReference type="InterPro" id="IPR044925">
    <property type="entry name" value="His-Me_finger_sf"/>
</dbReference>
<dbReference type="SMART" id="SM00507">
    <property type="entry name" value="HNHc"/>
    <property type="match status" value="1"/>
</dbReference>
<dbReference type="GO" id="GO:0004519">
    <property type="term" value="F:endonuclease activity"/>
    <property type="evidence" value="ECO:0007669"/>
    <property type="project" value="UniProtKB-KW"/>
</dbReference>
<sequence>MKEIWKDVPNYEGKYQVSNKGRVKSIKRTVKHNGSKTRTFPEKILKPNKVSFDYLQVTLYNNGKRKCRYIHNLVMESFIGKKPNGYEVNHIDEDKSNNQLENLEYITRKENNNYGTRIERMIKSNVNGKKSKKVKGTHLKTGEIVIFPSISEAQRQGYGPKISEVCNGNRNHSGGYKWEFIK</sequence>
<dbReference type="Pfam" id="PF13392">
    <property type="entry name" value="HNH_3"/>
    <property type="match status" value="1"/>
</dbReference>
<name>A0A060AFF3_9CAUD</name>
<dbReference type="InterPro" id="IPR003615">
    <property type="entry name" value="HNH_nuc"/>
</dbReference>
<keyword evidence="2" id="KW-0540">Nuclease</keyword>
<evidence type="ECO:0000313" key="2">
    <source>
        <dbReference type="EMBL" id="AIA64079.1"/>
    </source>
</evidence>
<dbReference type="InterPro" id="IPR010902">
    <property type="entry name" value="NUMOD4"/>
</dbReference>
<dbReference type="EMBL" id="KJ804259">
    <property type="protein sequence ID" value="AIA64079.1"/>
    <property type="molecule type" value="Genomic_DNA"/>
</dbReference>
<dbReference type="SUPFAM" id="SSF54060">
    <property type="entry name" value="His-Me finger endonucleases"/>
    <property type="match status" value="1"/>
</dbReference>
<proteinExistence type="predicted"/>
<feature type="domain" description="HNH nuclease" evidence="1">
    <location>
        <begin position="62"/>
        <end position="112"/>
    </location>
</feature>
<dbReference type="Proteomes" id="UP000026999">
    <property type="component" value="Segment"/>
</dbReference>
<keyword evidence="2" id="KW-0255">Endonuclease</keyword>
<dbReference type="InterPro" id="IPR036388">
    <property type="entry name" value="WH-like_DNA-bd_sf"/>
</dbReference>
<keyword evidence="2" id="KW-0378">Hydrolase</keyword>